<organism evidence="1 2">
    <name type="scientific">Aquimarina addita</name>
    <dbReference type="NCBI Taxonomy" id="870485"/>
    <lineage>
        <taxon>Bacteria</taxon>
        <taxon>Pseudomonadati</taxon>
        <taxon>Bacteroidota</taxon>
        <taxon>Flavobacteriia</taxon>
        <taxon>Flavobacteriales</taxon>
        <taxon>Flavobacteriaceae</taxon>
        <taxon>Aquimarina</taxon>
    </lineage>
</organism>
<accession>A0ABP6UR31</accession>
<protein>
    <recommendedName>
        <fullName evidence="3">C2H2-type domain-containing protein</fullName>
    </recommendedName>
</protein>
<dbReference type="RefSeq" id="WP_344929868.1">
    <property type="nucleotide sequence ID" value="NZ_BAABCW010000020.1"/>
</dbReference>
<name>A0ABP6UR31_9FLAO</name>
<dbReference type="EMBL" id="BAABCW010000020">
    <property type="protein sequence ID" value="GAA3518927.1"/>
    <property type="molecule type" value="Genomic_DNA"/>
</dbReference>
<proteinExistence type="predicted"/>
<keyword evidence="2" id="KW-1185">Reference proteome</keyword>
<gene>
    <name evidence="1" type="ORF">GCM10022393_36330</name>
</gene>
<evidence type="ECO:0000313" key="2">
    <source>
        <dbReference type="Proteomes" id="UP001500459"/>
    </source>
</evidence>
<evidence type="ECO:0000313" key="1">
    <source>
        <dbReference type="EMBL" id="GAA3518927.1"/>
    </source>
</evidence>
<dbReference type="Proteomes" id="UP001500459">
    <property type="component" value="Unassembled WGS sequence"/>
</dbReference>
<reference evidence="2" key="1">
    <citation type="journal article" date="2019" name="Int. J. Syst. Evol. Microbiol.">
        <title>The Global Catalogue of Microorganisms (GCM) 10K type strain sequencing project: providing services to taxonomists for standard genome sequencing and annotation.</title>
        <authorList>
            <consortium name="The Broad Institute Genomics Platform"/>
            <consortium name="The Broad Institute Genome Sequencing Center for Infectious Disease"/>
            <person name="Wu L."/>
            <person name="Ma J."/>
        </authorList>
    </citation>
    <scope>NUCLEOTIDE SEQUENCE [LARGE SCALE GENOMIC DNA]</scope>
    <source>
        <strain evidence="2">JCM 17106</strain>
    </source>
</reference>
<comment type="caution">
    <text evidence="1">The sequence shown here is derived from an EMBL/GenBank/DDBJ whole genome shotgun (WGS) entry which is preliminary data.</text>
</comment>
<evidence type="ECO:0008006" key="3">
    <source>
        <dbReference type="Google" id="ProtNLM"/>
    </source>
</evidence>
<sequence>MKKKWYQIGILDKNLCSNCNSEFQGLQTLDHHSQICPSCKIECIWFSFKNEKTLQIIPEFAPKEFQTFIKWAQKEFDEIEFLELILSFEEIAEAL</sequence>